<organism evidence="14 16">
    <name type="scientific">Escherichia coli</name>
    <dbReference type="NCBI Taxonomy" id="562"/>
    <lineage>
        <taxon>Bacteria</taxon>
        <taxon>Pseudomonadati</taxon>
        <taxon>Pseudomonadota</taxon>
        <taxon>Gammaproteobacteria</taxon>
        <taxon>Enterobacterales</taxon>
        <taxon>Enterobacteriaceae</taxon>
        <taxon>Escherichia</taxon>
    </lineage>
</organism>
<evidence type="ECO:0000256" key="8">
    <source>
        <dbReference type="ARBA" id="ARBA00022737"/>
    </source>
</evidence>
<evidence type="ECO:0000256" key="10">
    <source>
        <dbReference type="ARBA" id="ARBA00023136"/>
    </source>
</evidence>
<protein>
    <recommendedName>
        <fullName evidence="3">Thiamine transport system permease protein ThiP</fullName>
    </recommendedName>
</protein>
<dbReference type="GO" id="GO:0015888">
    <property type="term" value="P:thiamine transport"/>
    <property type="evidence" value="ECO:0007669"/>
    <property type="project" value="InterPro"/>
</dbReference>
<feature type="transmembrane region" description="Helical" evidence="11">
    <location>
        <begin position="199"/>
        <end position="220"/>
    </location>
</feature>
<keyword evidence="8" id="KW-0677">Repeat</keyword>
<feature type="transmembrane region" description="Helical" evidence="11">
    <location>
        <begin position="289"/>
        <end position="311"/>
    </location>
</feature>
<comment type="subcellular location">
    <subcellularLocation>
        <location evidence="1">Cell inner membrane</location>
        <topology evidence="1">Multi-pass membrane protein</topology>
    </subcellularLocation>
    <subcellularLocation>
        <location evidence="11">Cell membrane</location>
        <topology evidence="11">Multi-pass membrane protein</topology>
    </subcellularLocation>
</comment>
<dbReference type="NCBIfam" id="NF006953">
    <property type="entry name" value="PRK09433.1-4"/>
    <property type="match status" value="1"/>
</dbReference>
<evidence type="ECO:0000256" key="4">
    <source>
        <dbReference type="ARBA" id="ARBA00022448"/>
    </source>
</evidence>
<dbReference type="PANTHER" id="PTHR30183:SF9">
    <property type="entry name" value="THIAMINE TRANSPORT SYSTEM PERMEASE PROTEIN THIP"/>
    <property type="match status" value="1"/>
</dbReference>
<keyword evidence="7 11" id="KW-0812">Transmembrane</keyword>
<feature type="transmembrane region" description="Helical" evidence="11">
    <location>
        <begin position="12"/>
        <end position="38"/>
    </location>
</feature>
<keyword evidence="4 11" id="KW-0813">Transport</keyword>
<dbReference type="EMBL" id="AASKVF010000006">
    <property type="protein sequence ID" value="EFD6883832.1"/>
    <property type="molecule type" value="Genomic_DNA"/>
</dbReference>
<gene>
    <name evidence="14" type="primary">thiP</name>
    <name evidence="14" type="ORF">F9413_03770</name>
    <name evidence="13" type="ORF">FZU14_06295</name>
</gene>
<evidence type="ECO:0000313" key="13">
    <source>
        <dbReference type="EMBL" id="EFD6883832.1"/>
    </source>
</evidence>
<dbReference type="FunFam" id="1.10.3720.10:FF:000048">
    <property type="entry name" value="Thiamine/thiamine pyrophosphate ABC transporter permease ThiP"/>
    <property type="match status" value="1"/>
</dbReference>
<evidence type="ECO:0000313" key="16">
    <source>
        <dbReference type="Proteomes" id="UP000543424"/>
    </source>
</evidence>
<evidence type="ECO:0000256" key="7">
    <source>
        <dbReference type="ARBA" id="ARBA00022692"/>
    </source>
</evidence>
<dbReference type="SUPFAM" id="SSF161098">
    <property type="entry name" value="MetI-like"/>
    <property type="match status" value="2"/>
</dbReference>
<dbReference type="RefSeq" id="WP_000235621.1">
    <property type="nucleotide sequence ID" value="NZ_AP017610.1"/>
</dbReference>
<evidence type="ECO:0000256" key="9">
    <source>
        <dbReference type="ARBA" id="ARBA00022989"/>
    </source>
</evidence>
<evidence type="ECO:0000256" key="11">
    <source>
        <dbReference type="RuleBase" id="RU363032"/>
    </source>
</evidence>
<proteinExistence type="inferred from homology"/>
<comment type="subunit">
    <text evidence="2">The complex is composed of two ATP-binding proteins (ThiQ), two transmembrane proteins (ThiP) and a solute-binding protein (ThiB).</text>
</comment>
<comment type="caution">
    <text evidence="14">The sequence shown here is derived from an EMBL/GenBank/DDBJ whole genome shotgun (WGS) entry which is preliminary data.</text>
</comment>
<evidence type="ECO:0000256" key="1">
    <source>
        <dbReference type="ARBA" id="ARBA00004429"/>
    </source>
</evidence>
<dbReference type="Proteomes" id="UP000531962">
    <property type="component" value="Unassembled WGS sequence"/>
</dbReference>
<dbReference type="CDD" id="cd06261">
    <property type="entry name" value="TM_PBP2"/>
    <property type="match status" value="2"/>
</dbReference>
<evidence type="ECO:0000313" key="15">
    <source>
        <dbReference type="Proteomes" id="UP000531962"/>
    </source>
</evidence>
<reference evidence="14 16" key="1">
    <citation type="submission" date="2019-12" db="EMBL/GenBank/DDBJ databases">
        <authorList>
            <consortium name="NARMS: The National Antimicrobial Resistance Monitoring System"/>
        </authorList>
    </citation>
    <scope>NUCLEOTIDE SEQUENCE [LARGE SCALE GENOMIC DNA]</scope>
    <source>
        <strain evidence="13 15">19MD07CB01-EC</strain>
        <strain evidence="14 16">CVM N19EC0130</strain>
    </source>
</reference>
<keyword evidence="5" id="KW-1003">Cell membrane</keyword>
<dbReference type="Gene3D" id="1.10.3720.10">
    <property type="entry name" value="MetI-like"/>
    <property type="match status" value="2"/>
</dbReference>
<evidence type="ECO:0000256" key="3">
    <source>
        <dbReference type="ARBA" id="ARBA00016947"/>
    </source>
</evidence>
<dbReference type="NCBIfam" id="NF006951">
    <property type="entry name" value="PRK09433.1-2"/>
    <property type="match status" value="1"/>
</dbReference>
<feature type="transmembrane region" description="Helical" evidence="11">
    <location>
        <begin position="375"/>
        <end position="394"/>
    </location>
</feature>
<sequence length="536" mass="59431">MATRRQPLIPGWLIPGISAATLVVAVALAAFLALWWNAPQGDWVAIWQDSYLWHVVRFSFWQAFLSALLSVVPAIFLARALYRRRFPGRLALLRLCAMTLILPVLVAVFGILSVYGRQGWLASLCQSLGLEWTFSPYGLQGILLAHVFFNLPMASRLLLQALENIPGEQRQLAAQLGMRGWHFFRFVEWPWLRRQIPPVAALIFMLCFASFATVLSLGGGPQATTIELAIYQALSYDYDPTRAAMLALIQMVCCLGLVLLSQRLSKAIAPGTTLLQGWRDPDDRLHSRICDTVLIVLALLLLLPPLLAVLVDGINRQLPEVLAQPVLWQALWTSLRIALAAGVLCVVLTMMLLWSSRELRARQKMLAGQALEMSGMLILAMPGIVLATGFFLLLNNTIGLPQSADGIVIFTNALMAIPYALKVLENPMRDITARYSMLCQSLGIEGWSRLKVVELRALKRPLAQALAFACVLSIGDFGVVALFGNDDFRTLPFYLYQQIGSYRSQDGAVTALILLLLCFLLFTVIEKLPGRNVKTD</sequence>
<evidence type="ECO:0000313" key="14">
    <source>
        <dbReference type="EMBL" id="EFH4959659.1"/>
    </source>
</evidence>
<evidence type="ECO:0000256" key="2">
    <source>
        <dbReference type="ARBA" id="ARBA00011650"/>
    </source>
</evidence>
<dbReference type="FunFam" id="1.10.3720.10:FF:000044">
    <property type="entry name" value="Thiamine/thiamine pyrophosphate ABC transporter permease ThiP"/>
    <property type="match status" value="1"/>
</dbReference>
<dbReference type="PROSITE" id="PS50928">
    <property type="entry name" value="ABC_TM1"/>
    <property type="match status" value="2"/>
</dbReference>
<feature type="domain" description="ABC transmembrane type-1" evidence="12">
    <location>
        <begin position="56"/>
        <end position="261"/>
    </location>
</feature>
<feature type="transmembrane region" description="Helical" evidence="11">
    <location>
        <begin position="134"/>
        <end position="151"/>
    </location>
</feature>
<dbReference type="InterPro" id="IPR035906">
    <property type="entry name" value="MetI-like_sf"/>
</dbReference>
<dbReference type="GO" id="GO:0005886">
    <property type="term" value="C:plasma membrane"/>
    <property type="evidence" value="ECO:0007669"/>
    <property type="project" value="UniProtKB-SubCell"/>
</dbReference>
<feature type="transmembrane region" description="Helical" evidence="11">
    <location>
        <begin position="406"/>
        <end position="424"/>
    </location>
</feature>
<keyword evidence="9 11" id="KW-1133">Transmembrane helix</keyword>
<evidence type="ECO:0000256" key="6">
    <source>
        <dbReference type="ARBA" id="ARBA00022519"/>
    </source>
</evidence>
<dbReference type="InterPro" id="IPR005947">
    <property type="entry name" value="ThiP_ABC_transpt"/>
</dbReference>
<dbReference type="PANTHER" id="PTHR30183">
    <property type="entry name" value="MOLYBDENUM TRANSPORT SYSTEM PERMEASE PROTEIN MODB"/>
    <property type="match status" value="1"/>
</dbReference>
<keyword evidence="6" id="KW-0997">Cell inner membrane</keyword>
<dbReference type="GO" id="GO:0022857">
    <property type="term" value="F:transmembrane transporter activity"/>
    <property type="evidence" value="ECO:0007669"/>
    <property type="project" value="InterPro"/>
</dbReference>
<dbReference type="NCBIfam" id="TIGR01253">
    <property type="entry name" value="thiP"/>
    <property type="match status" value="1"/>
</dbReference>
<comment type="similarity">
    <text evidence="11">Belongs to the binding-protein-dependent transport system permease family.</text>
</comment>
<evidence type="ECO:0000259" key="12">
    <source>
        <dbReference type="PROSITE" id="PS50928"/>
    </source>
</evidence>
<dbReference type="Pfam" id="PF00528">
    <property type="entry name" value="BPD_transp_1"/>
    <property type="match status" value="2"/>
</dbReference>
<dbReference type="AlphaFoldDB" id="A0A0J2EBL4"/>
<feature type="transmembrane region" description="Helical" evidence="11">
    <location>
        <begin position="240"/>
        <end position="260"/>
    </location>
</feature>
<feature type="transmembrane region" description="Helical" evidence="11">
    <location>
        <begin position="58"/>
        <end position="78"/>
    </location>
</feature>
<accession>A0A0J2EBL4</accession>
<dbReference type="InterPro" id="IPR000515">
    <property type="entry name" value="MetI-like"/>
</dbReference>
<feature type="transmembrane region" description="Helical" evidence="11">
    <location>
        <begin position="90"/>
        <end position="114"/>
    </location>
</feature>
<name>A0A0J2EBL4_ECOLX</name>
<feature type="transmembrane region" description="Helical" evidence="11">
    <location>
        <begin position="504"/>
        <end position="525"/>
    </location>
</feature>
<evidence type="ECO:0000256" key="5">
    <source>
        <dbReference type="ARBA" id="ARBA00022475"/>
    </source>
</evidence>
<feature type="domain" description="ABC transmembrane type-1" evidence="12">
    <location>
        <begin position="331"/>
        <end position="525"/>
    </location>
</feature>
<keyword evidence="10 11" id="KW-0472">Membrane</keyword>
<dbReference type="Proteomes" id="UP000543424">
    <property type="component" value="Unassembled WGS sequence"/>
</dbReference>
<feature type="transmembrane region" description="Helical" evidence="11">
    <location>
        <begin position="331"/>
        <end position="354"/>
    </location>
</feature>
<dbReference type="EMBL" id="AASWBF010000004">
    <property type="protein sequence ID" value="EFH4959659.1"/>
    <property type="molecule type" value="Genomic_DNA"/>
</dbReference>
<feature type="transmembrane region" description="Helical" evidence="11">
    <location>
        <begin position="465"/>
        <end position="484"/>
    </location>
</feature>